<dbReference type="EMBL" id="JAUEPS010000104">
    <property type="protein sequence ID" value="KAK0437749.1"/>
    <property type="molecule type" value="Genomic_DNA"/>
</dbReference>
<reference evidence="1" key="1">
    <citation type="submission" date="2023-06" db="EMBL/GenBank/DDBJ databases">
        <authorList>
            <consortium name="Lawrence Berkeley National Laboratory"/>
            <person name="Ahrendt S."/>
            <person name="Sahu N."/>
            <person name="Indic B."/>
            <person name="Wong-Bajracharya J."/>
            <person name="Merenyi Z."/>
            <person name="Ke H.-M."/>
            <person name="Monk M."/>
            <person name="Kocsube S."/>
            <person name="Drula E."/>
            <person name="Lipzen A."/>
            <person name="Balint B."/>
            <person name="Henrissat B."/>
            <person name="Andreopoulos B."/>
            <person name="Martin F.M."/>
            <person name="Harder C.B."/>
            <person name="Rigling D."/>
            <person name="Ford K.L."/>
            <person name="Foster G.D."/>
            <person name="Pangilinan J."/>
            <person name="Papanicolaou A."/>
            <person name="Barry K."/>
            <person name="LaButti K."/>
            <person name="Viragh M."/>
            <person name="Koriabine M."/>
            <person name="Yan M."/>
            <person name="Riley R."/>
            <person name="Champramary S."/>
            <person name="Plett K.L."/>
            <person name="Tsai I.J."/>
            <person name="Slot J."/>
            <person name="Sipos G."/>
            <person name="Plett J."/>
            <person name="Nagy L.G."/>
            <person name="Grigoriev I.V."/>
        </authorList>
    </citation>
    <scope>NUCLEOTIDE SEQUENCE</scope>
    <source>
        <strain evidence="1">CCBAS 213</strain>
    </source>
</reference>
<gene>
    <name evidence="1" type="ORF">EV420DRAFT_1486915</name>
</gene>
<accession>A0AA39ML57</accession>
<organism evidence="1 2">
    <name type="scientific">Armillaria tabescens</name>
    <name type="common">Ringless honey mushroom</name>
    <name type="synonym">Agaricus tabescens</name>
    <dbReference type="NCBI Taxonomy" id="1929756"/>
    <lineage>
        <taxon>Eukaryota</taxon>
        <taxon>Fungi</taxon>
        <taxon>Dikarya</taxon>
        <taxon>Basidiomycota</taxon>
        <taxon>Agaricomycotina</taxon>
        <taxon>Agaricomycetes</taxon>
        <taxon>Agaricomycetidae</taxon>
        <taxon>Agaricales</taxon>
        <taxon>Marasmiineae</taxon>
        <taxon>Physalacriaceae</taxon>
        <taxon>Desarmillaria</taxon>
    </lineage>
</organism>
<evidence type="ECO:0000313" key="1">
    <source>
        <dbReference type="EMBL" id="KAK0437749.1"/>
    </source>
</evidence>
<keyword evidence="2" id="KW-1185">Reference proteome</keyword>
<name>A0AA39ML57_ARMTA</name>
<proteinExistence type="predicted"/>
<dbReference type="Proteomes" id="UP001175211">
    <property type="component" value="Unassembled WGS sequence"/>
</dbReference>
<dbReference type="SUPFAM" id="SSF82171">
    <property type="entry name" value="DPP6 N-terminal domain-like"/>
    <property type="match status" value="1"/>
</dbReference>
<comment type="caution">
    <text evidence="1">The sequence shown here is derived from an EMBL/GenBank/DDBJ whole genome shotgun (WGS) entry which is preliminary data.</text>
</comment>
<dbReference type="AlphaFoldDB" id="A0AA39ML57"/>
<protein>
    <submittedName>
        <fullName evidence="1">Uncharacterized protein</fullName>
    </submittedName>
</protein>
<sequence length="408" mass="46387">MKRKGQDEDPEKLVYNTAMSLSPSTNFICRDWVRSSGVHAFCDKERLLALIPRETNHQLESLSIFQDPWHIQSMCLPSDLVDSEISVLFDVDTGQIAEQSPPLILQCFPHMPASYTRRTFYQTIDHSVQIVRFVLWENLMRDNEGTFELPDTSRYEVIDRHGSGHHDVFISILNTQTSQCENYLFLGGDAHVVVQYAHGLFIVHENSGTIHKVELAGTQAGCKEWIVLDGWTDSAHANNAYMFTVTGDGSRLLGLTTDWNKRGGFSLREWETSTGFQSDSTIFIEGIRISPDGSKVAVADRWCLFGPAFIIPAPSRRGIRVPIKVGDVKCLTWFPDSDQIVYLRRWHCGHQHCHKCYDLVVQRLMSGQSTMINRWYEGSVHNILVTADGSKVITQDNESFRTWDISDL</sequence>
<evidence type="ECO:0000313" key="2">
    <source>
        <dbReference type="Proteomes" id="UP001175211"/>
    </source>
</evidence>
<dbReference type="RefSeq" id="XP_060322693.1">
    <property type="nucleotide sequence ID" value="XM_060470462.1"/>
</dbReference>
<dbReference type="GeneID" id="85354010"/>